<protein>
    <submittedName>
        <fullName evidence="2">Uncharacterized protein</fullName>
    </submittedName>
</protein>
<organism evidence="2 3">
    <name type="scientific">Thermoactinomyces mirandus</name>
    <dbReference type="NCBI Taxonomy" id="2756294"/>
    <lineage>
        <taxon>Bacteria</taxon>
        <taxon>Bacillati</taxon>
        <taxon>Bacillota</taxon>
        <taxon>Bacilli</taxon>
        <taxon>Bacillales</taxon>
        <taxon>Thermoactinomycetaceae</taxon>
        <taxon>Thermoactinomyces</taxon>
    </lineage>
</organism>
<comment type="caution">
    <text evidence="2">The sequence shown here is derived from an EMBL/GenBank/DDBJ whole genome shotgun (WGS) entry which is preliminary data.</text>
</comment>
<evidence type="ECO:0000313" key="2">
    <source>
        <dbReference type="EMBL" id="MBA4603295.1"/>
    </source>
</evidence>
<evidence type="ECO:0000313" key="3">
    <source>
        <dbReference type="Proteomes" id="UP000538292"/>
    </source>
</evidence>
<feature type="transmembrane region" description="Helical" evidence="1">
    <location>
        <begin position="115"/>
        <end position="135"/>
    </location>
</feature>
<keyword evidence="3" id="KW-1185">Reference proteome</keyword>
<evidence type="ECO:0000256" key="1">
    <source>
        <dbReference type="SAM" id="Phobius"/>
    </source>
</evidence>
<feature type="transmembrane region" description="Helical" evidence="1">
    <location>
        <begin position="83"/>
        <end position="103"/>
    </location>
</feature>
<keyword evidence="1" id="KW-0472">Membrane</keyword>
<keyword evidence="1" id="KW-0812">Transmembrane</keyword>
<reference evidence="2 3" key="1">
    <citation type="submission" date="2020-07" db="EMBL/GenBank/DDBJ databases">
        <title>Thermoactinomyces phylogeny.</title>
        <authorList>
            <person name="Dunlap C."/>
        </authorList>
    </citation>
    <scope>NUCLEOTIDE SEQUENCE [LARGE SCALE GENOMIC DNA]</scope>
    <source>
        <strain evidence="2 3">AMNI-1</strain>
    </source>
</reference>
<sequence>MIIWDNDTVYAGGSFNVPKVNDEFNQFEQSPPSQQEKPADTPSVKEEKGFWDSISEPFTEAWDWTKDKLSDAKEWTKEKISAFWEWLTAILSKITEVVINAFVATWDWIVKFKEYIAFAGVLIIGIALCFFAPPLRVSILTE</sequence>
<keyword evidence="1" id="KW-1133">Transmembrane helix</keyword>
<accession>A0A7W1XUN6</accession>
<dbReference type="Proteomes" id="UP000538292">
    <property type="component" value="Unassembled WGS sequence"/>
</dbReference>
<dbReference type="EMBL" id="JACEOL010000046">
    <property type="protein sequence ID" value="MBA4603295.1"/>
    <property type="molecule type" value="Genomic_DNA"/>
</dbReference>
<dbReference type="AlphaFoldDB" id="A0A7W1XUN6"/>
<proteinExistence type="predicted"/>
<gene>
    <name evidence="2" type="ORF">H2C83_13395</name>
</gene>
<name>A0A7W1XUN6_9BACL</name>